<protein>
    <recommendedName>
        <fullName evidence="5">Phosphate-selective porin O and P</fullName>
    </recommendedName>
</protein>
<evidence type="ECO:0000313" key="4">
    <source>
        <dbReference type="Proteomes" id="UP000028725"/>
    </source>
</evidence>
<comment type="caution">
    <text evidence="3">The sequence shown here is derived from an EMBL/GenBank/DDBJ whole genome shotgun (WGS) entry which is preliminary data.</text>
</comment>
<dbReference type="RefSeq" id="WP_044193820.1">
    <property type="nucleotide sequence ID" value="NZ_JMCB01000013.1"/>
</dbReference>
<evidence type="ECO:0008006" key="5">
    <source>
        <dbReference type="Google" id="ProtNLM"/>
    </source>
</evidence>
<dbReference type="InterPro" id="IPR010870">
    <property type="entry name" value="Porin_O/P"/>
</dbReference>
<feature type="compositionally biased region" description="Low complexity" evidence="1">
    <location>
        <begin position="48"/>
        <end position="58"/>
    </location>
</feature>
<evidence type="ECO:0000256" key="2">
    <source>
        <dbReference type="SAM" id="SignalP"/>
    </source>
</evidence>
<accession>A0A085WAZ7</accession>
<dbReference type="Gene3D" id="2.40.160.10">
    <property type="entry name" value="Porin"/>
    <property type="match status" value="1"/>
</dbReference>
<organism evidence="3 4">
    <name type="scientific">Hyalangium minutum</name>
    <dbReference type="NCBI Taxonomy" id="394096"/>
    <lineage>
        <taxon>Bacteria</taxon>
        <taxon>Pseudomonadati</taxon>
        <taxon>Myxococcota</taxon>
        <taxon>Myxococcia</taxon>
        <taxon>Myxococcales</taxon>
        <taxon>Cystobacterineae</taxon>
        <taxon>Archangiaceae</taxon>
        <taxon>Hyalangium</taxon>
    </lineage>
</organism>
<name>A0A085WAZ7_9BACT</name>
<dbReference type="Pfam" id="PF07396">
    <property type="entry name" value="Porin_O_P"/>
    <property type="match status" value="1"/>
</dbReference>
<proteinExistence type="predicted"/>
<evidence type="ECO:0000313" key="3">
    <source>
        <dbReference type="EMBL" id="KFE64860.1"/>
    </source>
</evidence>
<dbReference type="STRING" id="394096.DB31_1878"/>
<evidence type="ECO:0000256" key="1">
    <source>
        <dbReference type="SAM" id="MobiDB-lite"/>
    </source>
</evidence>
<sequence>MPASLSVPRLLLAALLFFGPAAGAQARSETAAPPQQEPAAPATPEPVPTVDTPDDAIPPVAGDGGLVLPTAIGEVVVGGRVDVRETLEHPQGGIWAGELTIPAARLELSYRWKKRLRAVVEFDVRGEIKDAFIWLKIGKGFSTRAGRFKVPLSLVELESATRLPVVRRGLLRAVLNDALGLTGRSAGAQLEWKCSQCTQQLKVQAGVWQTSDPDNKVALERGLGLIPAIRGSYELESVELGASALYQPKGSSPGGDESSWIAGVDARHTLSLSTGALRTWAEAMTGRSALIGGTGNILLGRAVSAWRLGGTAGGLPYVEPFLMLSAMDPDLDSPDDLLWEGALGLNAGQWQRWRIQAQFEVRKASAGVPPVLKALEESLASRRALLVQLEVGF</sequence>
<dbReference type="InterPro" id="IPR023614">
    <property type="entry name" value="Porin_dom_sf"/>
</dbReference>
<gene>
    <name evidence="3" type="ORF">DB31_1878</name>
</gene>
<keyword evidence="4" id="KW-1185">Reference proteome</keyword>
<reference evidence="3 4" key="1">
    <citation type="submission" date="2014-04" db="EMBL/GenBank/DDBJ databases">
        <title>Genome assembly of Hyalangium minutum DSM 14724.</title>
        <authorList>
            <person name="Sharma G."/>
            <person name="Subramanian S."/>
        </authorList>
    </citation>
    <scope>NUCLEOTIDE SEQUENCE [LARGE SCALE GENOMIC DNA]</scope>
    <source>
        <strain evidence="3 4">DSM 14724</strain>
    </source>
</reference>
<dbReference type="AlphaFoldDB" id="A0A085WAZ7"/>
<dbReference type="Proteomes" id="UP000028725">
    <property type="component" value="Unassembled WGS sequence"/>
</dbReference>
<feature type="region of interest" description="Disordered" evidence="1">
    <location>
        <begin position="26"/>
        <end position="58"/>
    </location>
</feature>
<feature type="compositionally biased region" description="Low complexity" evidence="1">
    <location>
        <begin position="26"/>
        <end position="40"/>
    </location>
</feature>
<feature type="signal peptide" evidence="2">
    <location>
        <begin position="1"/>
        <end position="26"/>
    </location>
</feature>
<feature type="chain" id="PRO_5001799553" description="Phosphate-selective porin O and P" evidence="2">
    <location>
        <begin position="27"/>
        <end position="393"/>
    </location>
</feature>
<keyword evidence="2" id="KW-0732">Signal</keyword>
<dbReference type="EMBL" id="JMCB01000013">
    <property type="protein sequence ID" value="KFE64860.1"/>
    <property type="molecule type" value="Genomic_DNA"/>
</dbReference>